<dbReference type="InterPro" id="IPR010385">
    <property type="entry name" value="DUF982"/>
</dbReference>
<organism evidence="1 2">
    <name type="scientific">Aliirhizobium smilacinae</name>
    <dbReference type="NCBI Taxonomy" id="1395944"/>
    <lineage>
        <taxon>Bacteria</taxon>
        <taxon>Pseudomonadati</taxon>
        <taxon>Pseudomonadota</taxon>
        <taxon>Alphaproteobacteria</taxon>
        <taxon>Hyphomicrobiales</taxon>
        <taxon>Rhizobiaceae</taxon>
        <taxon>Aliirhizobium</taxon>
    </lineage>
</organism>
<evidence type="ECO:0000313" key="2">
    <source>
        <dbReference type="Proteomes" id="UP000311605"/>
    </source>
</evidence>
<protein>
    <submittedName>
        <fullName evidence="1">DUF982 domain-containing protein</fullName>
    </submittedName>
</protein>
<sequence>MSDRWEQEVTVELDGEVRLIASTMDAADCLFTCMADRQGSEYDKAMQSFADVFDGREPPETARNAFLQVIDCAGNRPS</sequence>
<dbReference type="Pfam" id="PF06169">
    <property type="entry name" value="DUF982"/>
    <property type="match status" value="1"/>
</dbReference>
<name>A0A5C4XQX5_9HYPH</name>
<reference evidence="1 2" key="1">
    <citation type="submission" date="2019-06" db="EMBL/GenBank/DDBJ databases">
        <title>The draft genome of Rhizobium smilacinae PTYR-5.</title>
        <authorList>
            <person name="Liu L."/>
            <person name="Li L."/>
            <person name="Zhang X."/>
        </authorList>
    </citation>
    <scope>NUCLEOTIDE SEQUENCE [LARGE SCALE GENOMIC DNA]</scope>
    <source>
        <strain evidence="1 2">PTYR-5</strain>
    </source>
</reference>
<proteinExistence type="predicted"/>
<dbReference type="Proteomes" id="UP000311605">
    <property type="component" value="Unassembled WGS sequence"/>
</dbReference>
<dbReference type="OrthoDB" id="8410531at2"/>
<dbReference type="EMBL" id="VDMN01000001">
    <property type="protein sequence ID" value="TNM64964.1"/>
    <property type="molecule type" value="Genomic_DNA"/>
</dbReference>
<evidence type="ECO:0000313" key="1">
    <source>
        <dbReference type="EMBL" id="TNM64964.1"/>
    </source>
</evidence>
<accession>A0A5C4XQX5</accession>
<comment type="caution">
    <text evidence="1">The sequence shown here is derived from an EMBL/GenBank/DDBJ whole genome shotgun (WGS) entry which is preliminary data.</text>
</comment>
<gene>
    <name evidence="1" type="ORF">FHP24_01275</name>
</gene>
<dbReference type="AlphaFoldDB" id="A0A5C4XQX5"/>
<dbReference type="RefSeq" id="WP_139671782.1">
    <property type="nucleotide sequence ID" value="NZ_VDMN01000001.1"/>
</dbReference>
<keyword evidence="2" id="KW-1185">Reference proteome</keyword>
<dbReference type="Gene3D" id="6.10.250.730">
    <property type="match status" value="1"/>
</dbReference>